<dbReference type="Pfam" id="PF00903">
    <property type="entry name" value="Glyoxalase"/>
    <property type="match status" value="1"/>
</dbReference>
<keyword evidence="7" id="KW-0456">Lyase</keyword>
<dbReference type="GO" id="GO:0005737">
    <property type="term" value="C:cytoplasm"/>
    <property type="evidence" value="ECO:0007669"/>
    <property type="project" value="TreeGrafter"/>
</dbReference>
<comment type="caution">
    <text evidence="7">The sequence shown here is derived from an EMBL/GenBank/DDBJ whole genome shotgun (WGS) entry which is preliminary data.</text>
</comment>
<accession>A0A3E3DVZ6</accession>
<dbReference type="PANTHER" id="PTHR46036">
    <property type="entry name" value="LACTOYLGLUTATHIONE LYASE"/>
    <property type="match status" value="1"/>
</dbReference>
<evidence type="ECO:0000256" key="2">
    <source>
        <dbReference type="ARBA" id="ARBA00030291"/>
    </source>
</evidence>
<gene>
    <name evidence="7" type="ORF">DW687_10190</name>
</gene>
<dbReference type="InterPro" id="IPR037523">
    <property type="entry name" value="VOC_core"/>
</dbReference>
<dbReference type="Proteomes" id="UP000261212">
    <property type="component" value="Unassembled WGS sequence"/>
</dbReference>
<dbReference type="SUPFAM" id="SSF54593">
    <property type="entry name" value="Glyoxalase/Bleomycin resistance protein/Dihydroxybiphenyl dioxygenase"/>
    <property type="match status" value="1"/>
</dbReference>
<keyword evidence="1" id="KW-0479">Metal-binding</keyword>
<sequence length="126" mass="14550">MDFRFGHTSLRVYDLKKSLDFYVGALGMKETRRKDYPGDFCLVFLKDAADKCELELTYNYDPKKPYEIGNGFAHLGFYVKDLEAAHKELKEKGYKVTEFSGLGGNKSSFFFVTDPDGYDIEIIREK</sequence>
<evidence type="ECO:0000256" key="3">
    <source>
        <dbReference type="ARBA" id="ARBA00030892"/>
    </source>
</evidence>
<organism evidence="7 8">
    <name type="scientific">Anaerofustis stercorihominis</name>
    <dbReference type="NCBI Taxonomy" id="214853"/>
    <lineage>
        <taxon>Bacteria</taxon>
        <taxon>Bacillati</taxon>
        <taxon>Bacillota</taxon>
        <taxon>Clostridia</taxon>
        <taxon>Eubacteriales</taxon>
        <taxon>Eubacteriaceae</taxon>
        <taxon>Anaerofustis</taxon>
    </lineage>
</organism>
<dbReference type="InterPro" id="IPR004360">
    <property type="entry name" value="Glyas_Fos-R_dOase_dom"/>
</dbReference>
<dbReference type="GO" id="GO:0046872">
    <property type="term" value="F:metal ion binding"/>
    <property type="evidence" value="ECO:0007669"/>
    <property type="project" value="UniProtKB-KW"/>
</dbReference>
<dbReference type="InterPro" id="IPR029068">
    <property type="entry name" value="Glyas_Bleomycin-R_OHBP_Dase"/>
</dbReference>
<dbReference type="InterPro" id="IPR018146">
    <property type="entry name" value="Glyoxalase_1_CS"/>
</dbReference>
<reference evidence="7 8" key="1">
    <citation type="submission" date="2018-08" db="EMBL/GenBank/DDBJ databases">
        <title>A genome reference for cultivated species of the human gut microbiota.</title>
        <authorList>
            <person name="Zou Y."/>
            <person name="Xue W."/>
            <person name="Luo G."/>
        </authorList>
    </citation>
    <scope>NUCLEOTIDE SEQUENCE [LARGE SCALE GENOMIC DNA]</scope>
    <source>
        <strain evidence="7 8">AM25-6</strain>
    </source>
</reference>
<dbReference type="PROSITE" id="PS00934">
    <property type="entry name" value="GLYOXALASE_I_1"/>
    <property type="match status" value="1"/>
</dbReference>
<dbReference type="Gene3D" id="3.10.180.10">
    <property type="entry name" value="2,3-Dihydroxybiphenyl 1,2-Dioxygenase, domain 1"/>
    <property type="match status" value="1"/>
</dbReference>
<evidence type="ECO:0000259" key="6">
    <source>
        <dbReference type="PROSITE" id="PS51819"/>
    </source>
</evidence>
<dbReference type="GO" id="GO:0004462">
    <property type="term" value="F:lactoylglutathione lyase activity"/>
    <property type="evidence" value="ECO:0007669"/>
    <property type="project" value="InterPro"/>
</dbReference>
<dbReference type="AlphaFoldDB" id="A0A3E3DVZ6"/>
<name>A0A3E3DVZ6_9FIRM</name>
<proteinExistence type="predicted"/>
<evidence type="ECO:0000256" key="1">
    <source>
        <dbReference type="ARBA" id="ARBA00022723"/>
    </source>
</evidence>
<dbReference type="PROSITE" id="PS51819">
    <property type="entry name" value="VOC"/>
    <property type="match status" value="1"/>
</dbReference>
<dbReference type="RefSeq" id="WP_117532651.1">
    <property type="nucleotide sequence ID" value="NZ_QUSM01000006.1"/>
</dbReference>
<feature type="domain" description="VOC" evidence="6">
    <location>
        <begin position="4"/>
        <end position="125"/>
    </location>
</feature>
<dbReference type="GO" id="GO:0019243">
    <property type="term" value="P:methylglyoxal catabolic process to D-lactate via S-lactoyl-glutathione"/>
    <property type="evidence" value="ECO:0007669"/>
    <property type="project" value="TreeGrafter"/>
</dbReference>
<dbReference type="PANTHER" id="PTHR46036:SF5">
    <property type="entry name" value="LACTOYLGLUTATHIONE LYASE"/>
    <property type="match status" value="1"/>
</dbReference>
<evidence type="ECO:0000313" key="8">
    <source>
        <dbReference type="Proteomes" id="UP000261212"/>
    </source>
</evidence>
<evidence type="ECO:0000313" key="7">
    <source>
        <dbReference type="EMBL" id="RGD73393.1"/>
    </source>
</evidence>
<protein>
    <recommendedName>
        <fullName evidence="3">Aldoketomutase</fullName>
    </recommendedName>
    <alternativeName>
        <fullName evidence="2">Ketone-aldehyde mutase</fullName>
    </alternativeName>
    <alternativeName>
        <fullName evidence="4">Methylglyoxalase</fullName>
    </alternativeName>
    <alternativeName>
        <fullName evidence="5">S-D-lactoylglutathione methylglyoxal lyase</fullName>
    </alternativeName>
</protein>
<dbReference type="EMBL" id="QUSM01000006">
    <property type="protein sequence ID" value="RGD73393.1"/>
    <property type="molecule type" value="Genomic_DNA"/>
</dbReference>
<evidence type="ECO:0000256" key="4">
    <source>
        <dbReference type="ARBA" id="ARBA00032460"/>
    </source>
</evidence>
<evidence type="ECO:0000256" key="5">
    <source>
        <dbReference type="ARBA" id="ARBA00033298"/>
    </source>
</evidence>